<organism evidence="12 13">
    <name type="scientific">Petrolisthes cinctipes</name>
    <name type="common">Flat porcelain crab</name>
    <dbReference type="NCBI Taxonomy" id="88211"/>
    <lineage>
        <taxon>Eukaryota</taxon>
        <taxon>Metazoa</taxon>
        <taxon>Ecdysozoa</taxon>
        <taxon>Arthropoda</taxon>
        <taxon>Crustacea</taxon>
        <taxon>Multicrustacea</taxon>
        <taxon>Malacostraca</taxon>
        <taxon>Eumalacostraca</taxon>
        <taxon>Eucarida</taxon>
        <taxon>Decapoda</taxon>
        <taxon>Pleocyemata</taxon>
        <taxon>Anomura</taxon>
        <taxon>Galatheoidea</taxon>
        <taxon>Porcellanidae</taxon>
        <taxon>Petrolisthes</taxon>
    </lineage>
</organism>
<dbReference type="Pfam" id="PF03828">
    <property type="entry name" value="PAP_assoc"/>
    <property type="match status" value="1"/>
</dbReference>
<evidence type="ECO:0000259" key="11">
    <source>
        <dbReference type="Pfam" id="PF22600"/>
    </source>
</evidence>
<evidence type="ECO:0000256" key="7">
    <source>
        <dbReference type="ARBA" id="ARBA00022842"/>
    </source>
</evidence>
<feature type="region of interest" description="Disordered" evidence="9">
    <location>
        <begin position="253"/>
        <end position="273"/>
    </location>
</feature>
<comment type="subcellular location">
    <subcellularLocation>
        <location evidence="3">Cytoplasm</location>
    </subcellularLocation>
</comment>
<feature type="region of interest" description="Disordered" evidence="9">
    <location>
        <begin position="316"/>
        <end position="389"/>
    </location>
</feature>
<dbReference type="Pfam" id="PF22600">
    <property type="entry name" value="MTPAP-like_central"/>
    <property type="match status" value="1"/>
</dbReference>
<evidence type="ECO:0000256" key="5">
    <source>
        <dbReference type="ARBA" id="ARBA00022679"/>
    </source>
</evidence>
<evidence type="ECO:0000256" key="1">
    <source>
        <dbReference type="ARBA" id="ARBA00001936"/>
    </source>
</evidence>
<evidence type="ECO:0000256" key="4">
    <source>
        <dbReference type="ARBA" id="ARBA00022490"/>
    </source>
</evidence>
<evidence type="ECO:0000313" key="12">
    <source>
        <dbReference type="EMBL" id="KAK3869231.1"/>
    </source>
</evidence>
<evidence type="ECO:0000313" key="13">
    <source>
        <dbReference type="Proteomes" id="UP001286313"/>
    </source>
</evidence>
<dbReference type="PANTHER" id="PTHR12271">
    <property type="entry name" value="POLY A POLYMERASE CID PAP -RELATED"/>
    <property type="match status" value="1"/>
</dbReference>
<keyword evidence="7" id="KW-0460">Magnesium</keyword>
<dbReference type="GO" id="GO:0046872">
    <property type="term" value="F:metal ion binding"/>
    <property type="evidence" value="ECO:0007669"/>
    <property type="project" value="UniProtKB-KW"/>
</dbReference>
<dbReference type="GO" id="GO:0005737">
    <property type="term" value="C:cytoplasm"/>
    <property type="evidence" value="ECO:0007669"/>
    <property type="project" value="UniProtKB-SubCell"/>
</dbReference>
<evidence type="ECO:0008006" key="14">
    <source>
        <dbReference type="Google" id="ProtNLM"/>
    </source>
</evidence>
<feature type="compositionally biased region" description="Low complexity" evidence="9">
    <location>
        <begin position="508"/>
        <end position="533"/>
    </location>
</feature>
<evidence type="ECO:0000256" key="6">
    <source>
        <dbReference type="ARBA" id="ARBA00022723"/>
    </source>
</evidence>
<feature type="compositionally biased region" description="Low complexity" evidence="9">
    <location>
        <begin position="573"/>
        <end position="587"/>
    </location>
</feature>
<dbReference type="AlphaFoldDB" id="A0AAE1F8R0"/>
<dbReference type="SUPFAM" id="SSF81631">
    <property type="entry name" value="PAP/OAS1 substrate-binding domain"/>
    <property type="match status" value="1"/>
</dbReference>
<feature type="domain" description="PAP-associated" evidence="10">
    <location>
        <begin position="842"/>
        <end position="904"/>
    </location>
</feature>
<dbReference type="PANTHER" id="PTHR12271:SF40">
    <property type="entry name" value="POLY(A) RNA POLYMERASE GLD2"/>
    <property type="match status" value="1"/>
</dbReference>
<dbReference type="EMBL" id="JAWQEG010002865">
    <property type="protein sequence ID" value="KAK3869231.1"/>
    <property type="molecule type" value="Genomic_DNA"/>
</dbReference>
<dbReference type="InterPro" id="IPR054708">
    <property type="entry name" value="MTPAP-like_central"/>
</dbReference>
<dbReference type="GO" id="GO:0031123">
    <property type="term" value="P:RNA 3'-end processing"/>
    <property type="evidence" value="ECO:0007669"/>
    <property type="project" value="TreeGrafter"/>
</dbReference>
<dbReference type="Gene3D" id="3.30.460.10">
    <property type="entry name" value="Beta Polymerase, domain 2"/>
    <property type="match status" value="1"/>
</dbReference>
<dbReference type="GO" id="GO:1990817">
    <property type="term" value="F:poly(A) RNA polymerase activity"/>
    <property type="evidence" value="ECO:0007669"/>
    <property type="project" value="UniProtKB-ARBA"/>
</dbReference>
<comment type="caution">
    <text evidence="12">The sequence shown here is derived from an EMBL/GenBank/DDBJ whole genome shotgun (WGS) entry which is preliminary data.</text>
</comment>
<evidence type="ECO:0000256" key="8">
    <source>
        <dbReference type="ARBA" id="ARBA00038491"/>
    </source>
</evidence>
<name>A0AAE1F8R0_PETCI</name>
<dbReference type="Proteomes" id="UP001286313">
    <property type="component" value="Unassembled WGS sequence"/>
</dbReference>
<dbReference type="InterPro" id="IPR002058">
    <property type="entry name" value="PAP_assoc"/>
</dbReference>
<feature type="compositionally biased region" description="Polar residues" evidence="9">
    <location>
        <begin position="465"/>
        <end position="474"/>
    </location>
</feature>
<feature type="compositionally biased region" description="Low complexity" evidence="9">
    <location>
        <begin position="335"/>
        <end position="365"/>
    </location>
</feature>
<accession>A0AAE1F8R0</accession>
<dbReference type="SUPFAM" id="SSF81301">
    <property type="entry name" value="Nucleotidyltransferase"/>
    <property type="match status" value="1"/>
</dbReference>
<dbReference type="CDD" id="cd05402">
    <property type="entry name" value="NT_PAP_TUTase"/>
    <property type="match status" value="1"/>
</dbReference>
<proteinExistence type="inferred from homology"/>
<comment type="cofactor">
    <cofactor evidence="1">
        <name>Mn(2+)</name>
        <dbReference type="ChEBI" id="CHEBI:29035"/>
    </cofactor>
</comment>
<dbReference type="Gene3D" id="1.10.1410.10">
    <property type="match status" value="1"/>
</dbReference>
<reference evidence="12" key="1">
    <citation type="submission" date="2023-10" db="EMBL/GenBank/DDBJ databases">
        <title>Genome assemblies of two species of porcelain crab, Petrolisthes cinctipes and Petrolisthes manimaculis (Anomura: Porcellanidae).</title>
        <authorList>
            <person name="Angst P."/>
        </authorList>
    </citation>
    <scope>NUCLEOTIDE SEQUENCE</scope>
    <source>
        <strain evidence="12">PB745_01</strain>
        <tissue evidence="12">Gill</tissue>
    </source>
</reference>
<evidence type="ECO:0000256" key="3">
    <source>
        <dbReference type="ARBA" id="ARBA00004496"/>
    </source>
</evidence>
<keyword evidence="13" id="KW-1185">Reference proteome</keyword>
<keyword evidence="6" id="KW-0479">Metal-binding</keyword>
<evidence type="ECO:0000256" key="2">
    <source>
        <dbReference type="ARBA" id="ARBA00001946"/>
    </source>
</evidence>
<evidence type="ECO:0000259" key="10">
    <source>
        <dbReference type="Pfam" id="PF03828"/>
    </source>
</evidence>
<feature type="domain" description="Poly(A) RNA polymerase mitochondrial-like central palm" evidence="11">
    <location>
        <begin position="617"/>
        <end position="755"/>
    </location>
</feature>
<keyword evidence="4" id="KW-0963">Cytoplasm</keyword>
<gene>
    <name evidence="12" type="ORF">Pcinc_025459</name>
</gene>
<protein>
    <recommendedName>
        <fullName evidence="14">PAP-associated domain-containing protein</fullName>
    </recommendedName>
</protein>
<comment type="similarity">
    <text evidence="8">Belongs to the DNA polymerase type-B-like family. GLD2 subfamily.</text>
</comment>
<feature type="region of interest" description="Disordered" evidence="9">
    <location>
        <begin position="438"/>
        <end position="592"/>
    </location>
</feature>
<keyword evidence="5" id="KW-0808">Transferase</keyword>
<feature type="compositionally biased region" description="Basic and acidic residues" evidence="9">
    <location>
        <begin position="480"/>
        <end position="498"/>
    </location>
</feature>
<evidence type="ECO:0000256" key="9">
    <source>
        <dbReference type="SAM" id="MobiDB-lite"/>
    </source>
</evidence>
<comment type="cofactor">
    <cofactor evidence="2">
        <name>Mg(2+)</name>
        <dbReference type="ChEBI" id="CHEBI:18420"/>
    </cofactor>
</comment>
<dbReference type="InterPro" id="IPR043519">
    <property type="entry name" value="NT_sf"/>
</dbReference>
<sequence>MYIFQVGAKCGGGVSNQRQLTDSLLNLFTPDADSPSDLLSPTFHFPTVPISSNNPLHYHLKPPQDLRAGSSPHKESTTSYNKKKQQFACPHSNHSTGTGCCWSAGVNCASGNSVGGNTQSVDREEGGCSQHTLVTGDVLNLEEASAQWFICTPSSGLIRSGAQCVSEGTGVSSQPTYIATELFDLEKTPAEWVLCPSASCSSFSGIVRGETQQCVSENNKDISHYPYVTRELIDLEETAAVWQLVPATSCAPSSSENIKGSGQGVSGPIRNKSQQSCSSRQVLDFAEEANKWVVIPTIQCSFSPWLTNNPIRQGEAQARMVSPPSGQPTVTITRSNTNTTTTTASNNNNNKSKNNNKNTNNNSNIHKNKNQSAKRPVEPDGGGKDPNITVRKYNVSVCEKDAGAPEQQDGMFLHPQQSGAGRPVDAKEVEKLLQEALWKNSQPHQKKRDEGSAESGGSSGGCDTGYSSRCSTPPSLHGDNPTHTDSDGKQGTKRHLEVPSRTCSATGTAATAATTTTTTTITTIPTIPITTTTNSSRDSRIHNLTQRNKTKQEQTRVLSDRAGTFNEEEIQQQEHQAQQQQQQQQQQHGGIDTSNKWKCEVADTPSQLLTGSEWDGLSQQVWDMFKRHQQTNKTFDKKIRLKEKIYKIIRQNVMPKCRLYVVGSSLSGFGADCSDVDMCLMLTPYDMDQRTEAINILKFLQCELNNCGFFRKIELIRAKVPILKFRDAHSQVDVDLNCNNTVGIRNTHLLNSYSQLDWRVRPLTLVVKLWAQHHNINNAKDMTISSYSLVLMVIHYLQHGAEPPVLPCLQKAFPDKFRAHDHINSIPITEKMPTFTSNNRDSLGKLFHGLLDYFANKFTFIEETISVRTGGTVPTDQCRNVFNSKNNAHMWKYLCIEEPFDLTNTARSVYDEAVFEHVKKVFVDSFKHIDEKKDLSVILSEA</sequence>